<accession>A0AAV3R285</accession>
<keyword evidence="2" id="KW-1185">Reference proteome</keyword>
<comment type="caution">
    <text evidence="1">The sequence shown here is derived from an EMBL/GenBank/DDBJ whole genome shotgun (WGS) entry which is preliminary data.</text>
</comment>
<sequence>MFKSEEVWYLDDSMEVNWKVVMTMARRDHFGVYFEYQEAELYSRQNLDEQIVSCDQDIGWVNERIEGTIVDEHNFRFDTQDMMMDY</sequence>
<gene>
    <name evidence="1" type="ORF">LIER_43873</name>
</gene>
<organism evidence="1 2">
    <name type="scientific">Lithospermum erythrorhizon</name>
    <name type="common">Purple gromwell</name>
    <name type="synonym">Lithospermum officinale var. erythrorhizon</name>
    <dbReference type="NCBI Taxonomy" id="34254"/>
    <lineage>
        <taxon>Eukaryota</taxon>
        <taxon>Viridiplantae</taxon>
        <taxon>Streptophyta</taxon>
        <taxon>Embryophyta</taxon>
        <taxon>Tracheophyta</taxon>
        <taxon>Spermatophyta</taxon>
        <taxon>Magnoliopsida</taxon>
        <taxon>eudicotyledons</taxon>
        <taxon>Gunneridae</taxon>
        <taxon>Pentapetalae</taxon>
        <taxon>asterids</taxon>
        <taxon>lamiids</taxon>
        <taxon>Boraginales</taxon>
        <taxon>Boraginaceae</taxon>
        <taxon>Boraginoideae</taxon>
        <taxon>Lithospermeae</taxon>
        <taxon>Lithospermum</taxon>
    </lineage>
</organism>
<evidence type="ECO:0000313" key="2">
    <source>
        <dbReference type="Proteomes" id="UP001454036"/>
    </source>
</evidence>
<protein>
    <submittedName>
        <fullName evidence="1">Uncharacterized protein</fullName>
    </submittedName>
</protein>
<reference evidence="1 2" key="1">
    <citation type="submission" date="2024-01" db="EMBL/GenBank/DDBJ databases">
        <title>The complete chloroplast genome sequence of Lithospermum erythrorhizon: insights into the phylogenetic relationship among Boraginaceae species and the maternal lineages of purple gromwells.</title>
        <authorList>
            <person name="Okada T."/>
            <person name="Watanabe K."/>
        </authorList>
    </citation>
    <scope>NUCLEOTIDE SEQUENCE [LARGE SCALE GENOMIC DNA]</scope>
</reference>
<proteinExistence type="predicted"/>
<evidence type="ECO:0000313" key="1">
    <source>
        <dbReference type="EMBL" id="GAA0170425.1"/>
    </source>
</evidence>
<dbReference type="AlphaFoldDB" id="A0AAV3R285"/>
<name>A0AAV3R285_LITER</name>
<dbReference type="Proteomes" id="UP001454036">
    <property type="component" value="Unassembled WGS sequence"/>
</dbReference>
<dbReference type="EMBL" id="BAABME010040325">
    <property type="protein sequence ID" value="GAA0170425.1"/>
    <property type="molecule type" value="Genomic_DNA"/>
</dbReference>